<keyword evidence="1" id="KW-1133">Transmembrane helix</keyword>
<sequence length="446" mass="47661">MSIMALEINTFDTSSDFSHPTPRRTRPSRFAFAGKMVLSTAALGGLWIFAATSTVSSFVPSLSSLPEKPRYDLALSLKPVVAPQPAEVDEPAAVALKINKFERLYQQPAAPKAARLEGAQLAAVVSKRPDPKALAAALGAAFASAAEDEKFETIAALRPEADVVKQMLGEAMNQTVALAPRVELPEASIVTASIPADITEEEDLSDESAIETAAIEAEEAGRTAEVAALMDDTLPMEGPLPTSRPQTAAKALEAMAVAKLAKPEAEQEVEESAATVLAYARPDNPVKSLPKASPIPDLGTKKIAIYDITNGVVHMPNGTKLEAHSGIGKMRDNPKYTHVKMKGPTPPGTYKLSMREKPFHGVAAIRLTSVDGTHPQGRTGLLAHTYLLRSRPGDSHGCVAFKNYDKFLAAFRRGEITHMVIVPEYNDRLPGKSNNLLVKLFGGKDA</sequence>
<evidence type="ECO:0000256" key="1">
    <source>
        <dbReference type="SAM" id="Phobius"/>
    </source>
</evidence>
<reference evidence="3 4" key="1">
    <citation type="submission" date="2024-06" db="EMBL/GenBank/DDBJ databases">
        <title>Genomic Encyclopedia of Type Strains, Phase IV (KMG-IV): sequencing the most valuable type-strain genomes for metagenomic binning, comparative biology and taxonomic classification.</title>
        <authorList>
            <person name="Goeker M."/>
        </authorList>
    </citation>
    <scope>NUCLEOTIDE SEQUENCE [LARGE SCALE GENOMIC DNA]</scope>
    <source>
        <strain evidence="3 4">DSM 105042</strain>
    </source>
</reference>
<protein>
    <recommendedName>
        <fullName evidence="2">Tlde1 domain-containing protein</fullName>
    </recommendedName>
</protein>
<dbReference type="Proteomes" id="UP001549031">
    <property type="component" value="Unassembled WGS sequence"/>
</dbReference>
<dbReference type="InterPro" id="IPR021225">
    <property type="entry name" value="Tlde1_dom"/>
</dbReference>
<accession>A0ABV2H3R5</accession>
<comment type="caution">
    <text evidence="3">The sequence shown here is derived from an EMBL/GenBank/DDBJ whole genome shotgun (WGS) entry which is preliminary data.</text>
</comment>
<keyword evidence="1" id="KW-0472">Membrane</keyword>
<evidence type="ECO:0000313" key="4">
    <source>
        <dbReference type="Proteomes" id="UP001549031"/>
    </source>
</evidence>
<dbReference type="RefSeq" id="WP_247243119.1">
    <property type="nucleotide sequence ID" value="NZ_JALJRA010000004.1"/>
</dbReference>
<feature type="transmembrane region" description="Helical" evidence="1">
    <location>
        <begin position="30"/>
        <end position="50"/>
    </location>
</feature>
<dbReference type="EMBL" id="JBEPLJ010000004">
    <property type="protein sequence ID" value="MET3585195.1"/>
    <property type="molecule type" value="Genomic_DNA"/>
</dbReference>
<organism evidence="3 4">
    <name type="scientific">Pseudorhizobium tarimense</name>
    <dbReference type="NCBI Taxonomy" id="1079109"/>
    <lineage>
        <taxon>Bacteria</taxon>
        <taxon>Pseudomonadati</taxon>
        <taxon>Pseudomonadota</taxon>
        <taxon>Alphaproteobacteria</taxon>
        <taxon>Hyphomicrobiales</taxon>
        <taxon>Rhizobiaceae</taxon>
        <taxon>Rhizobium/Agrobacterium group</taxon>
        <taxon>Pseudorhizobium</taxon>
    </lineage>
</organism>
<gene>
    <name evidence="3" type="ORF">ABID21_001297</name>
</gene>
<proteinExistence type="predicted"/>
<feature type="domain" description="Tlde1" evidence="2">
    <location>
        <begin position="320"/>
        <end position="424"/>
    </location>
</feature>
<dbReference type="Pfam" id="PF10908">
    <property type="entry name" value="Tlde1_dom"/>
    <property type="match status" value="1"/>
</dbReference>
<evidence type="ECO:0000313" key="3">
    <source>
        <dbReference type="EMBL" id="MET3585195.1"/>
    </source>
</evidence>
<name>A0ABV2H3R5_9HYPH</name>
<keyword evidence="1" id="KW-0812">Transmembrane</keyword>
<keyword evidence="4" id="KW-1185">Reference proteome</keyword>
<evidence type="ECO:0000259" key="2">
    <source>
        <dbReference type="Pfam" id="PF10908"/>
    </source>
</evidence>